<accession>A0ABY1QRT4</accession>
<organism evidence="2 3">
    <name type="scientific">Neorhodopirellula lusitana</name>
    <dbReference type="NCBI Taxonomy" id="445327"/>
    <lineage>
        <taxon>Bacteria</taxon>
        <taxon>Pseudomonadati</taxon>
        <taxon>Planctomycetota</taxon>
        <taxon>Planctomycetia</taxon>
        <taxon>Pirellulales</taxon>
        <taxon>Pirellulaceae</taxon>
        <taxon>Neorhodopirellula</taxon>
    </lineage>
</organism>
<feature type="transmembrane region" description="Helical" evidence="1">
    <location>
        <begin position="116"/>
        <end position="141"/>
    </location>
</feature>
<keyword evidence="1" id="KW-0472">Membrane</keyword>
<keyword evidence="1" id="KW-1133">Transmembrane helix</keyword>
<evidence type="ECO:0000313" key="2">
    <source>
        <dbReference type="EMBL" id="SMP79056.1"/>
    </source>
</evidence>
<sequence>MLVVILSGLLLQLKKQVTWVQPPTQSSNSIGEGPTLTFAEILNIVRDVSEANVSEWSDVDRIDVRPTKGIAKVRCENRWEVQVDLSSGAVLSSTYRRSDFIESLHDGSYFAPWAKLWVFFPNGVVLLGLLVSGIWLWYLPLRSRRRRANKKLSAQSDSSV</sequence>
<reference evidence="2 3" key="1">
    <citation type="submission" date="2017-05" db="EMBL/GenBank/DDBJ databases">
        <authorList>
            <person name="Varghese N."/>
            <person name="Submissions S."/>
        </authorList>
    </citation>
    <scope>NUCLEOTIDE SEQUENCE [LARGE SCALE GENOMIC DNA]</scope>
    <source>
        <strain evidence="2 3">DSM 25457</strain>
    </source>
</reference>
<keyword evidence="3" id="KW-1185">Reference proteome</keyword>
<proteinExistence type="predicted"/>
<comment type="caution">
    <text evidence="2">The sequence shown here is derived from an EMBL/GenBank/DDBJ whole genome shotgun (WGS) entry which is preliminary data.</text>
</comment>
<dbReference type="EMBL" id="FXUG01000029">
    <property type="protein sequence ID" value="SMP79056.1"/>
    <property type="molecule type" value="Genomic_DNA"/>
</dbReference>
<protein>
    <submittedName>
        <fullName evidence="2">PepSY-associated TM region</fullName>
    </submittedName>
</protein>
<evidence type="ECO:0000256" key="1">
    <source>
        <dbReference type="SAM" id="Phobius"/>
    </source>
</evidence>
<dbReference type="Proteomes" id="UP001158067">
    <property type="component" value="Unassembled WGS sequence"/>
</dbReference>
<name>A0ABY1QRT4_9BACT</name>
<gene>
    <name evidence="2" type="ORF">SAMN06265222_1297</name>
</gene>
<evidence type="ECO:0000313" key="3">
    <source>
        <dbReference type="Proteomes" id="UP001158067"/>
    </source>
</evidence>
<keyword evidence="1" id="KW-0812">Transmembrane</keyword>
<dbReference type="Pfam" id="PF03929">
    <property type="entry name" value="PepSY_TM"/>
    <property type="match status" value="1"/>
</dbReference>
<dbReference type="InterPro" id="IPR005625">
    <property type="entry name" value="PepSY-ass_TM"/>
</dbReference>